<dbReference type="Proteomes" id="UP001642540">
    <property type="component" value="Unassembled WGS sequence"/>
</dbReference>
<dbReference type="InterPro" id="IPR011333">
    <property type="entry name" value="SKP1/BTB/POZ_sf"/>
</dbReference>
<accession>A0ABP1PIT5</accession>
<dbReference type="Gene3D" id="3.30.710.10">
    <property type="entry name" value="Potassium Channel Kv1.1, Chain A"/>
    <property type="match status" value="1"/>
</dbReference>
<keyword evidence="3" id="KW-1185">Reference proteome</keyword>
<reference evidence="2 3" key="1">
    <citation type="submission" date="2024-08" db="EMBL/GenBank/DDBJ databases">
        <authorList>
            <person name="Cucini C."/>
            <person name="Frati F."/>
        </authorList>
    </citation>
    <scope>NUCLEOTIDE SEQUENCE [LARGE SCALE GENOMIC DNA]</scope>
</reference>
<name>A0ABP1PIT5_9HEXA</name>
<organism evidence="2 3">
    <name type="scientific">Orchesella dallaii</name>
    <dbReference type="NCBI Taxonomy" id="48710"/>
    <lineage>
        <taxon>Eukaryota</taxon>
        <taxon>Metazoa</taxon>
        <taxon>Ecdysozoa</taxon>
        <taxon>Arthropoda</taxon>
        <taxon>Hexapoda</taxon>
        <taxon>Collembola</taxon>
        <taxon>Entomobryomorpha</taxon>
        <taxon>Entomobryoidea</taxon>
        <taxon>Orchesellidae</taxon>
        <taxon>Orchesellinae</taxon>
        <taxon>Orchesella</taxon>
    </lineage>
</organism>
<evidence type="ECO:0000313" key="3">
    <source>
        <dbReference type="Proteomes" id="UP001642540"/>
    </source>
</evidence>
<dbReference type="InterPro" id="IPR000210">
    <property type="entry name" value="BTB/POZ_dom"/>
</dbReference>
<dbReference type="CDD" id="cd18186">
    <property type="entry name" value="BTB_POZ_ZBTB_KLHL-like"/>
    <property type="match status" value="1"/>
</dbReference>
<dbReference type="EMBL" id="CAXLJM020000002">
    <property type="protein sequence ID" value="CAL8068857.1"/>
    <property type="molecule type" value="Genomic_DNA"/>
</dbReference>
<dbReference type="SMART" id="SM00225">
    <property type="entry name" value="BTB"/>
    <property type="match status" value="1"/>
</dbReference>
<comment type="caution">
    <text evidence="2">The sequence shown here is derived from an EMBL/GenBank/DDBJ whole genome shotgun (WGS) entry which is preliminary data.</text>
</comment>
<dbReference type="Pfam" id="PF00651">
    <property type="entry name" value="BTB"/>
    <property type="match status" value="1"/>
</dbReference>
<dbReference type="SUPFAM" id="SSF54695">
    <property type="entry name" value="POZ domain"/>
    <property type="match status" value="1"/>
</dbReference>
<dbReference type="PROSITE" id="PS50097">
    <property type="entry name" value="BTB"/>
    <property type="match status" value="1"/>
</dbReference>
<evidence type="ECO:0000313" key="2">
    <source>
        <dbReference type="EMBL" id="CAL8068857.1"/>
    </source>
</evidence>
<protein>
    <recommendedName>
        <fullName evidence="1">BTB domain-containing protein</fullName>
    </recommendedName>
</protein>
<dbReference type="PANTHER" id="PTHR24413">
    <property type="entry name" value="SPECKLE-TYPE POZ PROTEIN"/>
    <property type="match status" value="1"/>
</dbReference>
<gene>
    <name evidence="2" type="ORF">ODALV1_LOCUS496</name>
</gene>
<proteinExistence type="predicted"/>
<evidence type="ECO:0000259" key="1">
    <source>
        <dbReference type="PROSITE" id="PS50097"/>
    </source>
</evidence>
<sequence>MSVTITSSNSNQMCLLKDSNKELKLDGEKIKAKNGSDTILLYAGNMLQKSSIAKACTNDPYQVALLELLDNFSEEEFSSLIEISLLYDRIGQCDNICLKFSFTESLVQKLANILVEPKLSINGIFRTNIQSSGMLFGLASAYGLNPKPISRSFCSIGNISKEEQLITEFDGASDMVDYIKNCTLAAPSLTLYYSVKLQWKSFKPILTSKKVNVLKKMLQEKILTDCCIIAGNNAEICCHRSILSAHSDVFFTMFTIGLQESQTNRIEMNDISEEGVNALVNYFYQMKIDVEGISEEIAFELLQLAHRYNISNLESLMIDTLYYKPMNWFSLEAIISIYCFTSKIENYTMLYDKMLSWMKRNRDDVVDTDVFKNFMTSNPGEAANIAE</sequence>
<feature type="domain" description="BTB" evidence="1">
    <location>
        <begin position="224"/>
        <end position="292"/>
    </location>
</feature>